<organism evidence="1 2">
    <name type="scientific">Artomyces pyxidatus</name>
    <dbReference type="NCBI Taxonomy" id="48021"/>
    <lineage>
        <taxon>Eukaryota</taxon>
        <taxon>Fungi</taxon>
        <taxon>Dikarya</taxon>
        <taxon>Basidiomycota</taxon>
        <taxon>Agaricomycotina</taxon>
        <taxon>Agaricomycetes</taxon>
        <taxon>Russulales</taxon>
        <taxon>Auriscalpiaceae</taxon>
        <taxon>Artomyces</taxon>
    </lineage>
</organism>
<evidence type="ECO:0000313" key="2">
    <source>
        <dbReference type="Proteomes" id="UP000814140"/>
    </source>
</evidence>
<dbReference type="Proteomes" id="UP000814140">
    <property type="component" value="Unassembled WGS sequence"/>
</dbReference>
<accession>A0ACB8TAC2</accession>
<proteinExistence type="predicted"/>
<dbReference type="EMBL" id="MU277195">
    <property type="protein sequence ID" value="KAI0065482.1"/>
    <property type="molecule type" value="Genomic_DNA"/>
</dbReference>
<protein>
    <submittedName>
        <fullName evidence="1">Scramblase-domain-containing protein</fullName>
    </submittedName>
</protein>
<evidence type="ECO:0000313" key="1">
    <source>
        <dbReference type="EMBL" id="KAI0065482.1"/>
    </source>
</evidence>
<sequence length="345" mass="39940">MLRGALRHSVAPARLLYAPICFSCRSYALSRFPDRAGPTIGRAKRPPLPRKTPTSPSPSQEATGHEYVSEEHPSITESPLWEESQRPPLSNPEEGLKRLLLQNSRLVVTRQLEMMNILVGFEQTNRYVIANDDGETLGFIAEEPRGLLSIFTRQLFRTHRPFRAVIMDRDGTPILWIRRPFDWINSRMYVQRLKDFHEYAPDGQPVLDTFAEGQQRWHLWRRRYDLFIRDSPRRVLSKVDEPQPEPDQDRYSQFARIDEGFWAWHFTLRGAQGEEIASVNRAFRGFGREVCQYSVTFGPASPDPQDPTPREQSVIRDLTLEERALVLAMAVNVDFDYFSRHSEGG</sequence>
<reference evidence="1" key="2">
    <citation type="journal article" date="2022" name="New Phytol.">
        <title>Evolutionary transition to the ectomycorrhizal habit in the genomes of a hyperdiverse lineage of mushroom-forming fungi.</title>
        <authorList>
            <person name="Looney B."/>
            <person name="Miyauchi S."/>
            <person name="Morin E."/>
            <person name="Drula E."/>
            <person name="Courty P.E."/>
            <person name="Kohler A."/>
            <person name="Kuo A."/>
            <person name="LaButti K."/>
            <person name="Pangilinan J."/>
            <person name="Lipzen A."/>
            <person name="Riley R."/>
            <person name="Andreopoulos W."/>
            <person name="He G."/>
            <person name="Johnson J."/>
            <person name="Nolan M."/>
            <person name="Tritt A."/>
            <person name="Barry K.W."/>
            <person name="Grigoriev I.V."/>
            <person name="Nagy L.G."/>
            <person name="Hibbett D."/>
            <person name="Henrissat B."/>
            <person name="Matheny P.B."/>
            <person name="Labbe J."/>
            <person name="Martin F.M."/>
        </authorList>
    </citation>
    <scope>NUCLEOTIDE SEQUENCE</scope>
    <source>
        <strain evidence="1">HHB10654</strain>
    </source>
</reference>
<keyword evidence="2" id="KW-1185">Reference proteome</keyword>
<name>A0ACB8TAC2_9AGAM</name>
<reference evidence="1" key="1">
    <citation type="submission" date="2021-03" db="EMBL/GenBank/DDBJ databases">
        <authorList>
            <consortium name="DOE Joint Genome Institute"/>
            <person name="Ahrendt S."/>
            <person name="Looney B.P."/>
            <person name="Miyauchi S."/>
            <person name="Morin E."/>
            <person name="Drula E."/>
            <person name="Courty P.E."/>
            <person name="Chicoki N."/>
            <person name="Fauchery L."/>
            <person name="Kohler A."/>
            <person name="Kuo A."/>
            <person name="Labutti K."/>
            <person name="Pangilinan J."/>
            <person name="Lipzen A."/>
            <person name="Riley R."/>
            <person name="Andreopoulos W."/>
            <person name="He G."/>
            <person name="Johnson J."/>
            <person name="Barry K.W."/>
            <person name="Grigoriev I.V."/>
            <person name="Nagy L."/>
            <person name="Hibbett D."/>
            <person name="Henrissat B."/>
            <person name="Matheny P.B."/>
            <person name="Labbe J."/>
            <person name="Martin F."/>
        </authorList>
    </citation>
    <scope>NUCLEOTIDE SEQUENCE</scope>
    <source>
        <strain evidence="1">HHB10654</strain>
    </source>
</reference>
<gene>
    <name evidence="1" type="ORF">BV25DRAFT_1868753</name>
</gene>
<comment type="caution">
    <text evidence="1">The sequence shown here is derived from an EMBL/GenBank/DDBJ whole genome shotgun (WGS) entry which is preliminary data.</text>
</comment>